<keyword evidence="4 6" id="KW-0067">ATP-binding</keyword>
<dbReference type="InterPro" id="IPR027417">
    <property type="entry name" value="P-loop_NTPase"/>
</dbReference>
<keyword evidence="3" id="KW-0547">Nucleotide-binding</keyword>
<dbReference type="RefSeq" id="WP_139626897.1">
    <property type="nucleotide sequence ID" value="NZ_VDCI01000010.1"/>
</dbReference>
<evidence type="ECO:0000256" key="4">
    <source>
        <dbReference type="ARBA" id="ARBA00022840"/>
    </source>
</evidence>
<dbReference type="AlphaFoldDB" id="A0A5C4RZ37"/>
<dbReference type="PANTHER" id="PTHR46743">
    <property type="entry name" value="TEICHOIC ACIDS EXPORT ATP-BINDING PROTEIN TAGH"/>
    <property type="match status" value="1"/>
</dbReference>
<dbReference type="SUPFAM" id="SSF52540">
    <property type="entry name" value="P-loop containing nucleoside triphosphate hydrolases"/>
    <property type="match status" value="1"/>
</dbReference>
<comment type="caution">
    <text evidence="6">The sequence shown here is derived from an EMBL/GenBank/DDBJ whole genome shotgun (WGS) entry which is preliminary data.</text>
</comment>
<protein>
    <submittedName>
        <fullName evidence="6">ABC transporter ATP-binding protein</fullName>
    </submittedName>
</protein>
<dbReference type="InterPro" id="IPR017871">
    <property type="entry name" value="ABC_transporter-like_CS"/>
</dbReference>
<organism evidence="6 7">
    <name type="scientific">Prosthecochloris vibrioformis</name>
    <name type="common">Chlorobium vibrioforme</name>
    <dbReference type="NCBI Taxonomy" id="1098"/>
    <lineage>
        <taxon>Bacteria</taxon>
        <taxon>Pseudomonadati</taxon>
        <taxon>Chlorobiota</taxon>
        <taxon>Chlorobiia</taxon>
        <taxon>Chlorobiales</taxon>
        <taxon>Chlorobiaceae</taxon>
        <taxon>Prosthecochloris</taxon>
    </lineage>
</organism>
<gene>
    <name evidence="6" type="ORF">FGF68_09810</name>
</gene>
<name>A0A5C4RZ37_PROVB</name>
<evidence type="ECO:0000259" key="5">
    <source>
        <dbReference type="PROSITE" id="PS50893"/>
    </source>
</evidence>
<dbReference type="PROSITE" id="PS00211">
    <property type="entry name" value="ABC_TRANSPORTER_1"/>
    <property type="match status" value="1"/>
</dbReference>
<reference evidence="6 7" key="1">
    <citation type="submission" date="2019-05" db="EMBL/GenBank/DDBJ databases">
        <title>Draft Whole-Genome sequence of the green sulfur bacterium Prosthecochloris vibrioformis DSM 260.</title>
        <authorList>
            <person name="Meyer T.E."/>
            <person name="Kyndt J.A."/>
        </authorList>
    </citation>
    <scope>NUCLEOTIDE SEQUENCE [LARGE SCALE GENOMIC DNA]</scope>
    <source>
        <strain evidence="6 7">DSM 260</strain>
    </source>
</reference>
<dbReference type="GO" id="GO:0016887">
    <property type="term" value="F:ATP hydrolysis activity"/>
    <property type="evidence" value="ECO:0007669"/>
    <property type="project" value="InterPro"/>
</dbReference>
<dbReference type="Proteomes" id="UP000309544">
    <property type="component" value="Unassembled WGS sequence"/>
</dbReference>
<keyword evidence="7" id="KW-1185">Reference proteome</keyword>
<evidence type="ECO:0000313" key="7">
    <source>
        <dbReference type="Proteomes" id="UP000309544"/>
    </source>
</evidence>
<accession>A0A5C4RZ37</accession>
<sequence>MISVENVNKCYRTRTGTNTVLNNISLTIKKGEKVGILGRNGSGKSTLIRLLGGVEQPDSGTITRTMSVSWPLAFSGAFQGSLTGIDNLRFICRIYGTSIEDKIPRVEEFSELGSYLREPVKTYSSGMKARLAFALSMAIEFDCYLIDEVMAVGDSRFHDKCRYELHEKRKDRSMILVSHNPKEIRNHCSVFYVLHNGSLQRFDEADKAYRLYLHAG</sequence>
<proteinExistence type="inferred from homology"/>
<evidence type="ECO:0000256" key="1">
    <source>
        <dbReference type="ARBA" id="ARBA00005417"/>
    </source>
</evidence>
<dbReference type="GO" id="GO:0016020">
    <property type="term" value="C:membrane"/>
    <property type="evidence" value="ECO:0007669"/>
    <property type="project" value="InterPro"/>
</dbReference>
<dbReference type="GO" id="GO:0005524">
    <property type="term" value="F:ATP binding"/>
    <property type="evidence" value="ECO:0007669"/>
    <property type="project" value="UniProtKB-KW"/>
</dbReference>
<feature type="domain" description="ABC transporter" evidence="5">
    <location>
        <begin position="2"/>
        <end position="215"/>
    </location>
</feature>
<comment type="similarity">
    <text evidence="1">Belongs to the ABC transporter superfamily.</text>
</comment>
<dbReference type="EMBL" id="VDCI01000010">
    <property type="protein sequence ID" value="TNJ35957.1"/>
    <property type="molecule type" value="Genomic_DNA"/>
</dbReference>
<keyword evidence="2" id="KW-0813">Transport</keyword>
<dbReference type="InterPro" id="IPR015860">
    <property type="entry name" value="ABC_transpr_TagH-like"/>
</dbReference>
<evidence type="ECO:0000256" key="2">
    <source>
        <dbReference type="ARBA" id="ARBA00022448"/>
    </source>
</evidence>
<evidence type="ECO:0000256" key="3">
    <source>
        <dbReference type="ARBA" id="ARBA00022741"/>
    </source>
</evidence>
<dbReference type="CDD" id="cd03220">
    <property type="entry name" value="ABC_KpsT_Wzt"/>
    <property type="match status" value="1"/>
</dbReference>
<dbReference type="SMART" id="SM00382">
    <property type="entry name" value="AAA"/>
    <property type="match status" value="1"/>
</dbReference>
<dbReference type="InterPro" id="IPR003593">
    <property type="entry name" value="AAA+_ATPase"/>
</dbReference>
<dbReference type="InterPro" id="IPR050683">
    <property type="entry name" value="Bact_Polysacc_Export_ATP-bd"/>
</dbReference>
<dbReference type="Pfam" id="PF00005">
    <property type="entry name" value="ABC_tran"/>
    <property type="match status" value="1"/>
</dbReference>
<dbReference type="Gene3D" id="3.40.50.300">
    <property type="entry name" value="P-loop containing nucleotide triphosphate hydrolases"/>
    <property type="match status" value="1"/>
</dbReference>
<dbReference type="PROSITE" id="PS50893">
    <property type="entry name" value="ABC_TRANSPORTER_2"/>
    <property type="match status" value="1"/>
</dbReference>
<dbReference type="GO" id="GO:0140359">
    <property type="term" value="F:ABC-type transporter activity"/>
    <property type="evidence" value="ECO:0007669"/>
    <property type="project" value="InterPro"/>
</dbReference>
<dbReference type="InterPro" id="IPR003439">
    <property type="entry name" value="ABC_transporter-like_ATP-bd"/>
</dbReference>
<dbReference type="PANTHER" id="PTHR46743:SF2">
    <property type="entry name" value="TEICHOIC ACIDS EXPORT ATP-BINDING PROTEIN TAGH"/>
    <property type="match status" value="1"/>
</dbReference>
<evidence type="ECO:0000313" key="6">
    <source>
        <dbReference type="EMBL" id="TNJ35957.1"/>
    </source>
</evidence>